<organism evidence="5 6">
    <name type="scientific">Lophiostoma macrostomum CBS 122681</name>
    <dbReference type="NCBI Taxonomy" id="1314788"/>
    <lineage>
        <taxon>Eukaryota</taxon>
        <taxon>Fungi</taxon>
        <taxon>Dikarya</taxon>
        <taxon>Ascomycota</taxon>
        <taxon>Pezizomycotina</taxon>
        <taxon>Dothideomycetes</taxon>
        <taxon>Pleosporomycetidae</taxon>
        <taxon>Pleosporales</taxon>
        <taxon>Lophiostomataceae</taxon>
        <taxon>Lophiostoma</taxon>
    </lineage>
</organism>
<evidence type="ECO:0000259" key="4">
    <source>
        <dbReference type="PROSITE" id="PS50048"/>
    </source>
</evidence>
<sequence length="820" mass="90072">MKMASTSKKENWTTHEGACASCRTRKIRCGREKPSCSSCCRDSIECVYSPPPKRVNQVKVLTQNFDDISDRLAMMQGELSLLTAIFKRADIAERLKLDLDGDLPSVEAVTPSTTSPPLSRAGHVLRDDRTLMERYHGPCTLVALCRSFESDLTSHVGPNDEVTGKLLRKMLIDMSTHDDLDLELGVVPDDTICLPPKQFLSVMLDTFLSQADYGTDIFCPQTIYEAVERVYRDPSSPGSQSWALCFNLIILLTLGAEQPVRNDDPFVRPILQAAHVAARKPSFFMSLRLVNVQALALLSLLAQQYHTETFGDSIFAQVCILAKAIGLHRAGHGGPSDLSPTEAEERQKVFRSLYIRDRYSTTAYGAQSWLPNRPRATSGETQGTSAWELAKLQDDLERLCSADNEEVVTPEHLLKLSRVQEQLNTWSQTYSIPSSARPAPRDVFHHLAFLGTRIRALGTHNPANATQLLYDARLSCLLVATFCSPLSDEAQADRLDRLLRNQLSTHSATNRSRPSSTSSPSPPFFSTTTSSVMDAPQRSGLLTPGSQAAAHAPLPIHRLVNVFPTAAVFILARNILGIHGSASQQSQVRASNAFMQENSSNQHERNEDISLLESLLFCFRSGVLPPTARTTTGHMPHPTYISKLASLLQHLVFIIRSLNDPTSSSSSSSISSSSAFPNDLHLLDVLGTSTNDLNLHNFHPYTTGSDSGSHTSPSFFTNLPLSSTTTTGPNSSDASFAMTPISVSGIPDTPFDITQFLNRMGSVGSPGMWDTSDMALQQPQQPQYLPDQPSAARRGRGRKKRARTNSVSDDQDEEVNFQLD</sequence>
<evidence type="ECO:0000313" key="6">
    <source>
        <dbReference type="Proteomes" id="UP000799324"/>
    </source>
</evidence>
<feature type="compositionally biased region" description="Low complexity" evidence="3">
    <location>
        <begin position="778"/>
        <end position="792"/>
    </location>
</feature>
<evidence type="ECO:0000256" key="3">
    <source>
        <dbReference type="SAM" id="MobiDB-lite"/>
    </source>
</evidence>
<feature type="region of interest" description="Disordered" evidence="3">
    <location>
        <begin position="778"/>
        <end position="820"/>
    </location>
</feature>
<dbReference type="GO" id="GO:0003677">
    <property type="term" value="F:DNA binding"/>
    <property type="evidence" value="ECO:0007669"/>
    <property type="project" value="InterPro"/>
</dbReference>
<evidence type="ECO:0000256" key="2">
    <source>
        <dbReference type="ARBA" id="ARBA00023242"/>
    </source>
</evidence>
<dbReference type="GO" id="GO:0008270">
    <property type="term" value="F:zinc ion binding"/>
    <property type="evidence" value="ECO:0007669"/>
    <property type="project" value="InterPro"/>
</dbReference>
<dbReference type="CDD" id="cd12148">
    <property type="entry name" value="fungal_TF_MHR"/>
    <property type="match status" value="1"/>
</dbReference>
<dbReference type="PROSITE" id="PS00463">
    <property type="entry name" value="ZN2_CY6_FUNGAL_1"/>
    <property type="match status" value="1"/>
</dbReference>
<dbReference type="Gene3D" id="4.10.240.10">
    <property type="entry name" value="Zn(2)-C6 fungal-type DNA-binding domain"/>
    <property type="match status" value="1"/>
</dbReference>
<feature type="compositionally biased region" description="Acidic residues" evidence="3">
    <location>
        <begin position="809"/>
        <end position="820"/>
    </location>
</feature>
<dbReference type="Pfam" id="PF04082">
    <property type="entry name" value="Fungal_trans"/>
    <property type="match status" value="1"/>
</dbReference>
<dbReference type="OrthoDB" id="103819at2759"/>
<protein>
    <recommendedName>
        <fullName evidence="4">Zn(2)-C6 fungal-type domain-containing protein</fullName>
    </recommendedName>
</protein>
<feature type="region of interest" description="Disordered" evidence="3">
    <location>
        <begin position="504"/>
        <end position="541"/>
    </location>
</feature>
<reference evidence="5" key="1">
    <citation type="journal article" date="2020" name="Stud. Mycol.">
        <title>101 Dothideomycetes genomes: a test case for predicting lifestyles and emergence of pathogens.</title>
        <authorList>
            <person name="Haridas S."/>
            <person name="Albert R."/>
            <person name="Binder M."/>
            <person name="Bloem J."/>
            <person name="Labutti K."/>
            <person name="Salamov A."/>
            <person name="Andreopoulos B."/>
            <person name="Baker S."/>
            <person name="Barry K."/>
            <person name="Bills G."/>
            <person name="Bluhm B."/>
            <person name="Cannon C."/>
            <person name="Castanera R."/>
            <person name="Culley D."/>
            <person name="Daum C."/>
            <person name="Ezra D."/>
            <person name="Gonzalez J."/>
            <person name="Henrissat B."/>
            <person name="Kuo A."/>
            <person name="Liang C."/>
            <person name="Lipzen A."/>
            <person name="Lutzoni F."/>
            <person name="Magnuson J."/>
            <person name="Mondo S."/>
            <person name="Nolan M."/>
            <person name="Ohm R."/>
            <person name="Pangilinan J."/>
            <person name="Park H.-J."/>
            <person name="Ramirez L."/>
            <person name="Alfaro M."/>
            <person name="Sun H."/>
            <person name="Tritt A."/>
            <person name="Yoshinaga Y."/>
            <person name="Zwiers L.-H."/>
            <person name="Turgeon B."/>
            <person name="Goodwin S."/>
            <person name="Spatafora J."/>
            <person name="Crous P."/>
            <person name="Grigoriev I."/>
        </authorList>
    </citation>
    <scope>NUCLEOTIDE SEQUENCE</scope>
    <source>
        <strain evidence="5">CBS 122681</strain>
    </source>
</reference>
<dbReference type="InterPro" id="IPR050987">
    <property type="entry name" value="AtrR-like"/>
</dbReference>
<dbReference type="PANTHER" id="PTHR46910:SF33">
    <property type="entry name" value="ZN(II)2CYS6 TRANSCRIPTION FACTOR (EUROFUNG)"/>
    <property type="match status" value="1"/>
</dbReference>
<evidence type="ECO:0000256" key="1">
    <source>
        <dbReference type="ARBA" id="ARBA00022723"/>
    </source>
</evidence>
<gene>
    <name evidence="5" type="ORF">K491DRAFT_411905</name>
</gene>
<accession>A0A6A6T7J0</accession>
<dbReference type="PANTHER" id="PTHR46910">
    <property type="entry name" value="TRANSCRIPTION FACTOR PDR1"/>
    <property type="match status" value="1"/>
</dbReference>
<dbReference type="InterPro" id="IPR001138">
    <property type="entry name" value="Zn2Cys6_DnaBD"/>
</dbReference>
<proteinExistence type="predicted"/>
<dbReference type="EMBL" id="MU004345">
    <property type="protein sequence ID" value="KAF2655730.1"/>
    <property type="molecule type" value="Genomic_DNA"/>
</dbReference>
<dbReference type="AlphaFoldDB" id="A0A6A6T7J0"/>
<dbReference type="GO" id="GO:0000981">
    <property type="term" value="F:DNA-binding transcription factor activity, RNA polymerase II-specific"/>
    <property type="evidence" value="ECO:0007669"/>
    <property type="project" value="InterPro"/>
</dbReference>
<feature type="compositionally biased region" description="Low complexity" evidence="3">
    <location>
        <begin position="511"/>
        <end position="531"/>
    </location>
</feature>
<dbReference type="InterPro" id="IPR007219">
    <property type="entry name" value="XnlR_reg_dom"/>
</dbReference>
<evidence type="ECO:0000313" key="5">
    <source>
        <dbReference type="EMBL" id="KAF2655730.1"/>
    </source>
</evidence>
<dbReference type="Pfam" id="PF00172">
    <property type="entry name" value="Zn_clus"/>
    <property type="match status" value="1"/>
</dbReference>
<dbReference type="InterPro" id="IPR036864">
    <property type="entry name" value="Zn2-C6_fun-type_DNA-bd_sf"/>
</dbReference>
<feature type="domain" description="Zn(2)-C6 fungal-type" evidence="4">
    <location>
        <begin position="18"/>
        <end position="48"/>
    </location>
</feature>
<keyword evidence="6" id="KW-1185">Reference proteome</keyword>
<keyword evidence="1" id="KW-0479">Metal-binding</keyword>
<name>A0A6A6T7J0_9PLEO</name>
<dbReference type="GO" id="GO:0006351">
    <property type="term" value="P:DNA-templated transcription"/>
    <property type="evidence" value="ECO:0007669"/>
    <property type="project" value="InterPro"/>
</dbReference>
<dbReference type="Proteomes" id="UP000799324">
    <property type="component" value="Unassembled WGS sequence"/>
</dbReference>
<dbReference type="CDD" id="cd00067">
    <property type="entry name" value="GAL4"/>
    <property type="match status" value="1"/>
</dbReference>
<dbReference type="PROSITE" id="PS50048">
    <property type="entry name" value="ZN2_CY6_FUNGAL_2"/>
    <property type="match status" value="1"/>
</dbReference>
<keyword evidence="2" id="KW-0539">Nucleus</keyword>
<dbReference type="SUPFAM" id="SSF57701">
    <property type="entry name" value="Zn2/Cys6 DNA-binding domain"/>
    <property type="match status" value="1"/>
</dbReference>
<feature type="compositionally biased region" description="Basic residues" evidence="3">
    <location>
        <begin position="793"/>
        <end position="803"/>
    </location>
</feature>
<dbReference type="SMART" id="SM00066">
    <property type="entry name" value="GAL4"/>
    <property type="match status" value="1"/>
</dbReference>